<reference evidence="2" key="1">
    <citation type="submission" date="2022-11" db="UniProtKB">
        <authorList>
            <consortium name="WormBaseParasite"/>
        </authorList>
    </citation>
    <scope>IDENTIFICATION</scope>
</reference>
<name>A0AC34FNU1_9BILA</name>
<evidence type="ECO:0000313" key="1">
    <source>
        <dbReference type="Proteomes" id="UP000887579"/>
    </source>
</evidence>
<evidence type="ECO:0000313" key="2">
    <source>
        <dbReference type="WBParaSite" id="ES5_v2.g18848.t1"/>
    </source>
</evidence>
<organism evidence="1 2">
    <name type="scientific">Panagrolaimus sp. ES5</name>
    <dbReference type="NCBI Taxonomy" id="591445"/>
    <lineage>
        <taxon>Eukaryota</taxon>
        <taxon>Metazoa</taxon>
        <taxon>Ecdysozoa</taxon>
        <taxon>Nematoda</taxon>
        <taxon>Chromadorea</taxon>
        <taxon>Rhabditida</taxon>
        <taxon>Tylenchina</taxon>
        <taxon>Panagrolaimomorpha</taxon>
        <taxon>Panagrolaimoidea</taxon>
        <taxon>Panagrolaimidae</taxon>
        <taxon>Panagrolaimus</taxon>
    </lineage>
</organism>
<accession>A0AC34FNU1</accession>
<protein>
    <submittedName>
        <fullName evidence="2">E3 ubiquitin-protein ligase RBBP6</fullName>
    </submittedName>
</protein>
<dbReference type="Proteomes" id="UP000887579">
    <property type="component" value="Unplaced"/>
</dbReference>
<dbReference type="WBParaSite" id="ES5_v2.g18848.t1">
    <property type="protein sequence ID" value="ES5_v2.g18848.t1"/>
    <property type="gene ID" value="ES5_v2.g18848"/>
</dbReference>
<sequence>MTSGTSSIHYKFGNDVELKRLPFEGIHISLDELKKAISQAEGVNLEYVDLTLKNADTKRVYEGSCFVPRNSTVILMRVPRATPIRMPKVNSNEASGAVLQKSVDRTPVIAHINQDIFAKMSEEERLKHVKMISTHKYNPINYNKRSHGFQNGTVPADFRCHRCGNLGHHPKQCPMVIVELISCEQNVRKTTGIPSEELMDVDPGDPNALLHQSGRYVMPILHYKARETRKLVDKALIEREQQLANNKDFTTTSSPTVDEKVPQELECPLCHGLLVDALLAPCCGESFCAECIQNYMLKCCENEEGARCPTCPISKPLSVDTLIPNKRIRDAVQRHKASIITISTKNSGAIPLAAVPVAAHNISPKIDSINKSPITTNGIWKSQSPPSTHIIQLPTVNLSIPALTNPTVTLENTIECPPGTNPFISTPSQNFNSNFSMNSPATNHTGLSQPMNGMSFNQPQPMENYYNPMTGMMVPGPMIFNGATPLLRQHSNNGMIYSNMDCAPGTEVNMQHHGRIIDRGDKYYERKRKSDEDDRRQHDRRQRNYDRDSRIRRRSRSPLIRSSRHDRDRRERKDKDRDERIRRRTPDRNEKSSRKHKESSHHEKSSRRHRKNKDGDGETKHKKKSSKKEKKKKKDHSN</sequence>
<proteinExistence type="predicted"/>